<evidence type="ECO:0000313" key="3">
    <source>
        <dbReference type="Proteomes" id="UP000887013"/>
    </source>
</evidence>
<dbReference type="AlphaFoldDB" id="A0A8X6TC01"/>
<reference evidence="2" key="1">
    <citation type="submission" date="2020-08" db="EMBL/GenBank/DDBJ databases">
        <title>Multicomponent nature underlies the extraordinary mechanical properties of spider dragline silk.</title>
        <authorList>
            <person name="Kono N."/>
            <person name="Nakamura H."/>
            <person name="Mori M."/>
            <person name="Yoshida Y."/>
            <person name="Ohtoshi R."/>
            <person name="Malay A.D."/>
            <person name="Moran D.A.P."/>
            <person name="Tomita M."/>
            <person name="Numata K."/>
            <person name="Arakawa K."/>
        </authorList>
    </citation>
    <scope>NUCLEOTIDE SEQUENCE</scope>
</reference>
<gene>
    <name evidence="2" type="ORF">NPIL_442081</name>
</gene>
<keyword evidence="3" id="KW-1185">Reference proteome</keyword>
<dbReference type="Proteomes" id="UP000887013">
    <property type="component" value="Unassembled WGS sequence"/>
</dbReference>
<dbReference type="EMBL" id="BMAW01006532">
    <property type="protein sequence ID" value="GFS99216.1"/>
    <property type="molecule type" value="Genomic_DNA"/>
</dbReference>
<evidence type="ECO:0000313" key="2">
    <source>
        <dbReference type="EMBL" id="GFS99216.1"/>
    </source>
</evidence>
<comment type="caution">
    <text evidence="2">The sequence shown here is derived from an EMBL/GenBank/DDBJ whole genome shotgun (WGS) entry which is preliminary data.</text>
</comment>
<evidence type="ECO:0000256" key="1">
    <source>
        <dbReference type="SAM" id="MobiDB-lite"/>
    </source>
</evidence>
<protein>
    <submittedName>
        <fullName evidence="2">Uncharacterized protein</fullName>
    </submittedName>
</protein>
<name>A0A8X6TC01_NEPPI</name>
<organism evidence="2 3">
    <name type="scientific">Nephila pilipes</name>
    <name type="common">Giant wood spider</name>
    <name type="synonym">Nephila maculata</name>
    <dbReference type="NCBI Taxonomy" id="299642"/>
    <lineage>
        <taxon>Eukaryota</taxon>
        <taxon>Metazoa</taxon>
        <taxon>Ecdysozoa</taxon>
        <taxon>Arthropoda</taxon>
        <taxon>Chelicerata</taxon>
        <taxon>Arachnida</taxon>
        <taxon>Araneae</taxon>
        <taxon>Araneomorphae</taxon>
        <taxon>Entelegynae</taxon>
        <taxon>Araneoidea</taxon>
        <taxon>Nephilidae</taxon>
        <taxon>Nephila</taxon>
    </lineage>
</organism>
<sequence>MRTAGRLRRTRGRHSAGVPPTSFILRPE</sequence>
<feature type="compositionally biased region" description="Basic residues" evidence="1">
    <location>
        <begin position="1"/>
        <end position="14"/>
    </location>
</feature>
<feature type="region of interest" description="Disordered" evidence="1">
    <location>
        <begin position="1"/>
        <end position="28"/>
    </location>
</feature>
<accession>A0A8X6TC01</accession>
<proteinExistence type="predicted"/>
<feature type="non-terminal residue" evidence="2">
    <location>
        <position position="28"/>
    </location>
</feature>